<comment type="caution">
    <text evidence="2">The sequence shown here is derived from an EMBL/GenBank/DDBJ whole genome shotgun (WGS) entry which is preliminary data.</text>
</comment>
<proteinExistence type="predicted"/>
<reference evidence="2 3" key="1">
    <citation type="submission" date="2022-01" db="EMBL/GenBank/DDBJ databases">
        <title>Lysobacter chinensis sp. nov., a bacterium isolated from cow dung compost.</title>
        <authorList>
            <person name="Liu Y."/>
        </authorList>
    </citation>
    <scope>NUCLEOTIDE SEQUENCE [LARGE SCALE GENOMIC DNA]</scope>
    <source>
        <strain evidence="2 3">TLK-CK17</strain>
    </source>
</reference>
<evidence type="ECO:0000313" key="2">
    <source>
        <dbReference type="EMBL" id="MCF7221743.1"/>
    </source>
</evidence>
<dbReference type="EMBL" id="JAKJPO010000003">
    <property type="protein sequence ID" value="MCF7221743.1"/>
    <property type="molecule type" value="Genomic_DNA"/>
</dbReference>
<dbReference type="PANTHER" id="PTHR34387:SF1">
    <property type="entry name" value="PERIPLASMIC IMMUNOGENIC PROTEIN"/>
    <property type="match status" value="1"/>
</dbReference>
<keyword evidence="1" id="KW-0732">Signal</keyword>
<accession>A0ABS9HST4</accession>
<evidence type="ECO:0000313" key="3">
    <source>
        <dbReference type="Proteomes" id="UP001430796"/>
    </source>
</evidence>
<sequence>MRPFRLYVLLAVLAPFPLNVAVAGTPLPDAPHVVVTGKGEVSAKPDRVEVQFEFSDRAAQPLPAKQAVDAAVNRLLDRLGDFDVADEDVKASGLDAGEDVSFGDDGLRVSNGYYANRSVTVTLRDVGRFGEFLDAGLEAGADRIGNVAFESSRADALRREAKARAVEDARREADEVARSFGTRLGPVYSIDSVGSRQASGYALDRIEVTGSRMRRARYIQPSVEYSASVSAVFELQR</sequence>
<dbReference type="Proteomes" id="UP001430796">
    <property type="component" value="Unassembled WGS sequence"/>
</dbReference>
<protein>
    <submittedName>
        <fullName evidence="2">SIMPL domain-containing protein</fullName>
    </submittedName>
</protein>
<dbReference type="RefSeq" id="WP_237054155.1">
    <property type="nucleotide sequence ID" value="NZ_JAKJPO010000003.1"/>
</dbReference>
<dbReference type="Gene3D" id="3.30.70.2970">
    <property type="entry name" value="Protein of unknown function (DUF541), domain 2"/>
    <property type="match status" value="1"/>
</dbReference>
<dbReference type="PANTHER" id="PTHR34387">
    <property type="entry name" value="SLR1258 PROTEIN"/>
    <property type="match status" value="1"/>
</dbReference>
<dbReference type="Pfam" id="PF04402">
    <property type="entry name" value="SIMPL"/>
    <property type="match status" value="1"/>
</dbReference>
<dbReference type="Gene3D" id="3.30.110.170">
    <property type="entry name" value="Protein of unknown function (DUF541), domain 1"/>
    <property type="match status" value="1"/>
</dbReference>
<feature type="chain" id="PRO_5045287061" evidence="1">
    <location>
        <begin position="24"/>
        <end position="237"/>
    </location>
</feature>
<feature type="signal peptide" evidence="1">
    <location>
        <begin position="1"/>
        <end position="23"/>
    </location>
</feature>
<evidence type="ECO:0000256" key="1">
    <source>
        <dbReference type="SAM" id="SignalP"/>
    </source>
</evidence>
<reference evidence="2 3" key="3">
    <citation type="submission" date="2022-01" db="EMBL/GenBank/DDBJ databases">
        <authorList>
            <person name="Zhou L.Y."/>
        </authorList>
    </citation>
    <scope>NUCLEOTIDE SEQUENCE [LARGE SCALE GENOMIC DNA]</scope>
    <source>
        <strain evidence="2 3">TLK-CK17</strain>
    </source>
</reference>
<keyword evidence="3" id="KW-1185">Reference proteome</keyword>
<organism evidence="2 3">
    <name type="scientific">Marilutibacter chinensis</name>
    <dbReference type="NCBI Taxonomy" id="2912247"/>
    <lineage>
        <taxon>Bacteria</taxon>
        <taxon>Pseudomonadati</taxon>
        <taxon>Pseudomonadota</taxon>
        <taxon>Gammaproteobacteria</taxon>
        <taxon>Lysobacterales</taxon>
        <taxon>Lysobacteraceae</taxon>
        <taxon>Marilutibacter</taxon>
    </lineage>
</organism>
<dbReference type="InterPro" id="IPR007497">
    <property type="entry name" value="SIMPL/DUF541"/>
</dbReference>
<dbReference type="InterPro" id="IPR052022">
    <property type="entry name" value="26kDa_periplasmic_antigen"/>
</dbReference>
<gene>
    <name evidence="2" type="ORF">L3V18_08075</name>
</gene>
<reference evidence="3" key="2">
    <citation type="submission" date="2022-01" db="EMBL/GenBank/DDBJ databases">
        <title>Lysobacter chinensis sp. nov., a bacterium isolated from cow dung compost.</title>
        <authorList>
            <person name="Zhou L.Y."/>
        </authorList>
    </citation>
    <scope>NUCLEOTIDE SEQUENCE [LARGE SCALE GENOMIC DNA]</scope>
    <source>
        <strain evidence="3">TLK-CK17</strain>
    </source>
</reference>
<name>A0ABS9HST4_9GAMM</name>